<sequence>MSAPAYSKLPTEEPMSPAGIPTPDSPVYVESPSAPHTVPPTVSNVIPVLPPSYPTVHRPPPPGSICTTTESSDDDVKTININITINIPSSFKFPCFRRHCRRDPAYATSTGTQIPRAEKKRRFLTVLLAFAYFTFLLCAAVAWGLRNKHHITEYSPVPLGIATLTAPIELFIVGSTILIARRFSEHKRPGPVFAMLSVILATLFILHVVIIIIAAGPWTHTFGYGWYYASTMKPVVGLTLYSVSGMTAVKLLLAIWTLKRLSPKNGALKTHLRAFRDEFRQCVGEESNQAEEGDARRSQEGSVFLA</sequence>
<name>A0AAV9VCL8_9PEZI</name>
<feature type="transmembrane region" description="Helical" evidence="2">
    <location>
        <begin position="192"/>
        <end position="218"/>
    </location>
</feature>
<gene>
    <name evidence="3" type="ORF">TWF730_007964</name>
</gene>
<evidence type="ECO:0000256" key="2">
    <source>
        <dbReference type="SAM" id="Phobius"/>
    </source>
</evidence>
<dbReference type="Proteomes" id="UP001373714">
    <property type="component" value="Unassembled WGS sequence"/>
</dbReference>
<feature type="transmembrane region" description="Helical" evidence="2">
    <location>
        <begin position="157"/>
        <end position="180"/>
    </location>
</feature>
<evidence type="ECO:0000313" key="4">
    <source>
        <dbReference type="Proteomes" id="UP001373714"/>
    </source>
</evidence>
<reference evidence="3 4" key="1">
    <citation type="submission" date="2019-10" db="EMBL/GenBank/DDBJ databases">
        <authorList>
            <person name="Palmer J.M."/>
        </authorList>
    </citation>
    <scope>NUCLEOTIDE SEQUENCE [LARGE SCALE GENOMIC DNA]</scope>
    <source>
        <strain evidence="3 4">TWF730</strain>
    </source>
</reference>
<proteinExistence type="predicted"/>
<dbReference type="EMBL" id="JAVHNS010000004">
    <property type="protein sequence ID" value="KAK6358641.1"/>
    <property type="molecule type" value="Genomic_DNA"/>
</dbReference>
<keyword evidence="2" id="KW-1133">Transmembrane helix</keyword>
<protein>
    <submittedName>
        <fullName evidence="3">Uncharacterized protein</fullName>
    </submittedName>
</protein>
<keyword evidence="2" id="KW-0812">Transmembrane</keyword>
<feature type="region of interest" description="Disordered" evidence="1">
    <location>
        <begin position="286"/>
        <end position="306"/>
    </location>
</feature>
<keyword evidence="4" id="KW-1185">Reference proteome</keyword>
<feature type="transmembrane region" description="Helical" evidence="2">
    <location>
        <begin position="238"/>
        <end position="258"/>
    </location>
</feature>
<evidence type="ECO:0000256" key="1">
    <source>
        <dbReference type="SAM" id="MobiDB-lite"/>
    </source>
</evidence>
<evidence type="ECO:0000313" key="3">
    <source>
        <dbReference type="EMBL" id="KAK6358641.1"/>
    </source>
</evidence>
<feature type="transmembrane region" description="Helical" evidence="2">
    <location>
        <begin position="123"/>
        <end position="145"/>
    </location>
</feature>
<organism evidence="3 4">
    <name type="scientific">Orbilia blumenaviensis</name>
    <dbReference type="NCBI Taxonomy" id="1796055"/>
    <lineage>
        <taxon>Eukaryota</taxon>
        <taxon>Fungi</taxon>
        <taxon>Dikarya</taxon>
        <taxon>Ascomycota</taxon>
        <taxon>Pezizomycotina</taxon>
        <taxon>Orbiliomycetes</taxon>
        <taxon>Orbiliales</taxon>
        <taxon>Orbiliaceae</taxon>
        <taxon>Orbilia</taxon>
    </lineage>
</organism>
<dbReference type="AlphaFoldDB" id="A0AAV9VCL8"/>
<keyword evidence="2" id="KW-0472">Membrane</keyword>
<accession>A0AAV9VCL8</accession>
<comment type="caution">
    <text evidence="3">The sequence shown here is derived from an EMBL/GenBank/DDBJ whole genome shotgun (WGS) entry which is preliminary data.</text>
</comment>
<feature type="region of interest" description="Disordered" evidence="1">
    <location>
        <begin position="1"/>
        <end position="34"/>
    </location>
</feature>